<keyword evidence="5 8" id="KW-0808">Transferase</keyword>
<evidence type="ECO:0000256" key="3">
    <source>
        <dbReference type="ARBA" id="ARBA00012355"/>
    </source>
</evidence>
<dbReference type="InterPro" id="IPR016181">
    <property type="entry name" value="Acyl_CoA_acyltransferase"/>
</dbReference>
<reference evidence="11" key="1">
    <citation type="journal article" date="2013" name="Stand. Genomic Sci.">
        <title>Complete genome sequence of Desulfocapsa sulfexigens, a marine deltaproteobacterium specialized in disproportionating inorganic sulfur compounds.</title>
        <authorList>
            <person name="Finster K.W."/>
            <person name="Kjeldsen K.U."/>
            <person name="Kube M."/>
            <person name="Reinhardt R."/>
            <person name="Mussmann M."/>
            <person name="Amann R."/>
            <person name="Schreiber L."/>
        </authorList>
    </citation>
    <scope>NUCLEOTIDE SEQUENCE [LARGE SCALE GENOMIC DNA]</scope>
    <source>
        <strain evidence="11">DSM 10523 / SB164P1</strain>
    </source>
</reference>
<dbReference type="RefSeq" id="WP_015403295.1">
    <property type="nucleotide sequence ID" value="NC_020304.1"/>
</dbReference>
<dbReference type="SUPFAM" id="SSF55729">
    <property type="entry name" value="Acyl-CoA N-acyltransferases (Nat)"/>
    <property type="match status" value="1"/>
</dbReference>
<organism evidence="10 11">
    <name type="scientific">Desulfocapsa sulfexigens (strain DSM 10523 / SB164P1)</name>
    <dbReference type="NCBI Taxonomy" id="1167006"/>
    <lineage>
        <taxon>Bacteria</taxon>
        <taxon>Pseudomonadati</taxon>
        <taxon>Thermodesulfobacteriota</taxon>
        <taxon>Desulfobulbia</taxon>
        <taxon>Desulfobulbales</taxon>
        <taxon>Desulfocapsaceae</taxon>
        <taxon>Desulfocapsa</taxon>
    </lineage>
</organism>
<comment type="similarity">
    <text evidence="2 8">Belongs to the acetyltransferase family. EctA subfamily.</text>
</comment>
<keyword evidence="6 8" id="KW-0012">Acyltransferase</keyword>
<dbReference type="Proteomes" id="UP000011721">
    <property type="component" value="Chromosome"/>
</dbReference>
<dbReference type="NCBIfam" id="TIGR02406">
    <property type="entry name" value="ectoine_EctA"/>
    <property type="match status" value="1"/>
</dbReference>
<comment type="pathway">
    <text evidence="1 8">Amine and polyamine biosynthesis; ectoine biosynthesis; L-ectoine from L-aspartate 4-semialdehyde: step 2/3.</text>
</comment>
<accession>M1NCX3</accession>
<comment type="catalytic activity">
    <reaction evidence="7 8">
        <text>L-2,4-diaminobutanoate + acetyl-CoA = (2S)-4-acetamido-2-aminobutanoate + CoA + H(+)</text>
        <dbReference type="Rhea" id="RHEA:16901"/>
        <dbReference type="ChEBI" id="CHEBI:15378"/>
        <dbReference type="ChEBI" id="CHEBI:57287"/>
        <dbReference type="ChEBI" id="CHEBI:57288"/>
        <dbReference type="ChEBI" id="CHEBI:58761"/>
        <dbReference type="ChEBI" id="CHEBI:58929"/>
        <dbReference type="EC" id="2.3.1.178"/>
    </reaction>
</comment>
<gene>
    <name evidence="8" type="primary">ectA</name>
    <name evidence="10" type="ordered locus">UWK_01027</name>
</gene>
<dbReference type="AlphaFoldDB" id="M1NCX3"/>
<dbReference type="PROSITE" id="PS51186">
    <property type="entry name" value="GNAT"/>
    <property type="match status" value="1"/>
</dbReference>
<evidence type="ECO:0000256" key="1">
    <source>
        <dbReference type="ARBA" id="ARBA00004978"/>
    </source>
</evidence>
<protein>
    <recommendedName>
        <fullName evidence="4 8">L-2,4-diaminobutyric acid acetyltransferase</fullName>
        <shortName evidence="8">DABA acetyltransferase</shortName>
        <ecNumber evidence="3 8">2.3.1.178</ecNumber>
    </recommendedName>
</protein>
<proteinExistence type="inferred from homology"/>
<evidence type="ECO:0000256" key="4">
    <source>
        <dbReference type="ARBA" id="ARBA00017935"/>
    </source>
</evidence>
<evidence type="ECO:0000256" key="8">
    <source>
        <dbReference type="RuleBase" id="RU365045"/>
    </source>
</evidence>
<evidence type="ECO:0000259" key="9">
    <source>
        <dbReference type="PROSITE" id="PS51186"/>
    </source>
</evidence>
<keyword evidence="11" id="KW-1185">Reference proteome</keyword>
<dbReference type="STRING" id="1167006.UWK_01027"/>
<evidence type="ECO:0000256" key="7">
    <source>
        <dbReference type="ARBA" id="ARBA00048924"/>
    </source>
</evidence>
<dbReference type="Gene3D" id="3.40.630.30">
    <property type="match status" value="1"/>
</dbReference>
<sequence length="173" mass="19335">MSKKENQYLHKQISFRSPTSYDATTMQLLAVDSKVLSVHDTYYYALMARHFEETCVIAECEGIPCGYVTAYIPPGQPDTLFIWQVGVARKFQGKGVGRSMLLSLLNAVRPDFLEATISPDNQASIGLFRSVAKFFAAEHTFSEKPFFTAEDLGAAEAVEHLMHIGPFTFINKN</sequence>
<dbReference type="eggNOG" id="COG0456">
    <property type="taxonomic scope" value="Bacteria"/>
</dbReference>
<dbReference type="GO" id="GO:0019491">
    <property type="term" value="P:ectoine biosynthetic process"/>
    <property type="evidence" value="ECO:0007669"/>
    <property type="project" value="UniProtKB-UniPathway"/>
</dbReference>
<name>M1NCX3_DESSD</name>
<dbReference type="EMBL" id="CP003985">
    <property type="protein sequence ID" value="AGF77599.1"/>
    <property type="molecule type" value="Genomic_DNA"/>
</dbReference>
<dbReference type="KEGG" id="dsf:UWK_01027"/>
<comment type="function">
    <text evidence="8">Catalyzes the acetylation of L-2,4-diaminobutyrate (DABA) to gamma-N-acetyl-alpha,gamma-diaminobutyric acid (ADABA) with acetyl coenzyme A.</text>
</comment>
<dbReference type="InterPro" id="IPR000182">
    <property type="entry name" value="GNAT_dom"/>
</dbReference>
<dbReference type="UniPathway" id="UPA00067">
    <property type="reaction ID" value="UER00122"/>
</dbReference>
<evidence type="ECO:0000256" key="2">
    <source>
        <dbReference type="ARBA" id="ARBA00010712"/>
    </source>
</evidence>
<evidence type="ECO:0000313" key="11">
    <source>
        <dbReference type="Proteomes" id="UP000011721"/>
    </source>
</evidence>
<dbReference type="Pfam" id="PF00583">
    <property type="entry name" value="Acetyltransf_1"/>
    <property type="match status" value="1"/>
</dbReference>
<dbReference type="InterPro" id="IPR012772">
    <property type="entry name" value="Ectoine_EctA"/>
</dbReference>
<evidence type="ECO:0000256" key="5">
    <source>
        <dbReference type="ARBA" id="ARBA00022679"/>
    </source>
</evidence>
<dbReference type="OrthoDB" id="8593648at2"/>
<dbReference type="HOGENOM" id="CLU_111896_0_0_7"/>
<evidence type="ECO:0000313" key="10">
    <source>
        <dbReference type="EMBL" id="AGF77599.1"/>
    </source>
</evidence>
<dbReference type="GO" id="GO:0033816">
    <property type="term" value="F:diaminobutyrate acetyltransferase activity"/>
    <property type="evidence" value="ECO:0007669"/>
    <property type="project" value="UniProtKB-EC"/>
</dbReference>
<dbReference type="EC" id="2.3.1.178" evidence="3 8"/>
<dbReference type="CDD" id="cd04301">
    <property type="entry name" value="NAT_SF"/>
    <property type="match status" value="1"/>
</dbReference>
<feature type="domain" description="N-acetyltransferase" evidence="9">
    <location>
        <begin position="13"/>
        <end position="173"/>
    </location>
</feature>
<evidence type="ECO:0000256" key="6">
    <source>
        <dbReference type="ARBA" id="ARBA00023315"/>
    </source>
</evidence>